<dbReference type="KEGG" id="llp:GH975_11305"/>
<proteinExistence type="inferred from homology"/>
<dbReference type="RefSeq" id="WP_153714621.1">
    <property type="nucleotide sequence ID" value="NZ_CP045871.1"/>
</dbReference>
<feature type="domain" description="Toprim" evidence="14">
    <location>
        <begin position="259"/>
        <end position="341"/>
    </location>
</feature>
<evidence type="ECO:0000256" key="3">
    <source>
        <dbReference type="ARBA" id="ARBA00022679"/>
    </source>
</evidence>
<comment type="domain">
    <text evidence="12">Contains an N-terminal zinc-binding domain, a central core domain that contains the primase activity, and a C-terminal DnaB-binding domain.</text>
</comment>
<dbReference type="Pfam" id="PF08275">
    <property type="entry name" value="DNAG_N"/>
    <property type="match status" value="1"/>
</dbReference>
<gene>
    <name evidence="12" type="primary">dnaG</name>
    <name evidence="15" type="ORF">GH975_11305</name>
</gene>
<comment type="subunit">
    <text evidence="12">Monomer. Interacts with DnaB.</text>
</comment>
<dbReference type="GO" id="GO:0005737">
    <property type="term" value="C:cytoplasm"/>
    <property type="evidence" value="ECO:0007669"/>
    <property type="project" value="TreeGrafter"/>
</dbReference>
<keyword evidence="7 12" id="KW-0863">Zinc-finger</keyword>
<keyword evidence="3 12" id="KW-0808">Transferase</keyword>
<dbReference type="GO" id="GO:0003677">
    <property type="term" value="F:DNA binding"/>
    <property type="evidence" value="ECO:0007669"/>
    <property type="project" value="UniProtKB-KW"/>
</dbReference>
<comment type="catalytic activity">
    <reaction evidence="12">
        <text>ssDNA + n NTP = ssDNA/pppN(pN)n-1 hybrid + (n-1) diphosphate.</text>
        <dbReference type="EC" id="2.7.7.101"/>
    </reaction>
</comment>
<evidence type="ECO:0000256" key="6">
    <source>
        <dbReference type="ARBA" id="ARBA00022723"/>
    </source>
</evidence>
<sequence length="639" mass="70540">MAGQIPQSFIDQLLDTVELTSLIGEDVALKRSGNNYQGKCPFHDDRSPSFSVSPEKQVYHCFGCGASGNALTYAKEKRGLDFIGAVEMLAKRQGVEVPREDVSPAQERAQKARQRLYDVVQAADEYFQWNLRNAANKAGAIDYLKGRGLSGATAKRFGIGLSPVSGQALRQHLTQSGFNDDEMEKAGLLVRKPGRNYDRFRNRVTFPIRDRRGRTVAFTARVLDDSKPKYLNSSESDIFHKGKVLYGLHEAITANRTLERLIVVEGQMDVIALAQFELPCAVATSGTAITADHLEQLCRLVPQVVFCFDGDKAGKKAGWRALENALPMMDGQTEFLFLFLPDGQDPDSLLQAEGTAGYHKQLSQAVALTDFLFDHLCVDLDMQRLDSRARLGGIVAPHLKRMPKGLPKELMLDELARRVGTDKTAIRDLVDHAQPAPIEPAPTPAPEPEPEPPAEPVTNDGYDELMNYAGSDDNEGTDYYADFDPAPMPIGEAPAAPEAKLELPPIGINLPAQAKYLQCLYHLPSLAVEPMSWAHEGAWERAINQVIEAIVDHKIDSTAALMGYFSNTDIGRIFAEFTRRDPLIAQDRLAAQWQDLENHRDRRSAKLERRGIKASGNDDASALARLIAARNAAQTQKKP</sequence>
<keyword evidence="10 12" id="KW-0238">DNA-binding</keyword>
<dbReference type="GO" id="GO:0008270">
    <property type="term" value="F:zinc ion binding"/>
    <property type="evidence" value="ECO:0007669"/>
    <property type="project" value="UniProtKB-UniRule"/>
</dbReference>
<dbReference type="InterPro" id="IPR006171">
    <property type="entry name" value="TOPRIM_dom"/>
</dbReference>
<evidence type="ECO:0000256" key="12">
    <source>
        <dbReference type="HAMAP-Rule" id="MF_00974"/>
    </source>
</evidence>
<dbReference type="Gene3D" id="3.90.980.10">
    <property type="entry name" value="DNA primase, catalytic core, N-terminal domain"/>
    <property type="match status" value="1"/>
</dbReference>
<dbReference type="OrthoDB" id="9803773at2"/>
<comment type="function">
    <text evidence="12">RNA polymerase that catalyzes the synthesis of short RNA molecules used as primers for DNA polymerase during DNA replication.</text>
</comment>
<reference evidence="15 16" key="1">
    <citation type="submission" date="2019-11" db="EMBL/GenBank/DDBJ databases">
        <authorList>
            <person name="Khan S.A."/>
            <person name="Jeon C.O."/>
            <person name="Chun B.H."/>
        </authorList>
    </citation>
    <scope>NUCLEOTIDE SEQUENCE [LARGE SCALE GENOMIC DNA]</scope>
    <source>
        <strain evidence="15 16">IMCC 1097</strain>
    </source>
</reference>
<dbReference type="InterPro" id="IPR030846">
    <property type="entry name" value="DnaG_bac"/>
</dbReference>
<evidence type="ECO:0000256" key="7">
    <source>
        <dbReference type="ARBA" id="ARBA00022771"/>
    </source>
</evidence>
<evidence type="ECO:0000256" key="5">
    <source>
        <dbReference type="ARBA" id="ARBA00022705"/>
    </source>
</evidence>
<evidence type="ECO:0000256" key="4">
    <source>
        <dbReference type="ARBA" id="ARBA00022695"/>
    </source>
</evidence>
<dbReference type="Gene3D" id="3.90.580.10">
    <property type="entry name" value="Zinc finger, CHC2-type domain"/>
    <property type="match status" value="1"/>
</dbReference>
<dbReference type="FunFam" id="3.40.1360.10:FF:000002">
    <property type="entry name" value="DNA primase"/>
    <property type="match status" value="1"/>
</dbReference>
<organism evidence="15 16">
    <name type="scientific">Litorivicinus lipolyticus</name>
    <dbReference type="NCBI Taxonomy" id="418701"/>
    <lineage>
        <taxon>Bacteria</taxon>
        <taxon>Pseudomonadati</taxon>
        <taxon>Pseudomonadota</taxon>
        <taxon>Gammaproteobacteria</taxon>
        <taxon>Oceanospirillales</taxon>
        <taxon>Litorivicinaceae</taxon>
        <taxon>Litorivicinus</taxon>
    </lineage>
</organism>
<keyword evidence="11 12" id="KW-0804">Transcription</keyword>
<keyword evidence="8 12" id="KW-0862">Zinc</keyword>
<dbReference type="Pfam" id="PF13155">
    <property type="entry name" value="Toprim_2"/>
    <property type="match status" value="1"/>
</dbReference>
<dbReference type="Pfam" id="PF01807">
    <property type="entry name" value="Zn_ribbon_DnaG"/>
    <property type="match status" value="1"/>
</dbReference>
<dbReference type="SMART" id="SM00493">
    <property type="entry name" value="TOPRIM"/>
    <property type="match status" value="1"/>
</dbReference>
<keyword evidence="16" id="KW-1185">Reference proteome</keyword>
<dbReference type="GO" id="GO:0006269">
    <property type="term" value="P:DNA replication, synthesis of primer"/>
    <property type="evidence" value="ECO:0007669"/>
    <property type="project" value="UniProtKB-UniRule"/>
</dbReference>
<dbReference type="SMART" id="SM00400">
    <property type="entry name" value="ZnF_CHCC"/>
    <property type="match status" value="1"/>
</dbReference>
<keyword evidence="5 12" id="KW-0235">DNA replication</keyword>
<evidence type="ECO:0000313" key="16">
    <source>
        <dbReference type="Proteomes" id="UP000388235"/>
    </source>
</evidence>
<dbReference type="GO" id="GO:1990077">
    <property type="term" value="C:primosome complex"/>
    <property type="evidence" value="ECO:0007669"/>
    <property type="project" value="UniProtKB-KW"/>
</dbReference>
<dbReference type="InterPro" id="IPR013264">
    <property type="entry name" value="DNAG_N"/>
</dbReference>
<dbReference type="Gene3D" id="1.20.50.20">
    <property type="entry name" value="DnaG, RNA polymerase domain, helical bundle"/>
    <property type="match status" value="1"/>
</dbReference>
<keyword evidence="1 12" id="KW-0240">DNA-directed RNA polymerase</keyword>
<comment type="cofactor">
    <cofactor evidence="12">
        <name>Zn(2+)</name>
        <dbReference type="ChEBI" id="CHEBI:29105"/>
    </cofactor>
    <text evidence="12">Binds 1 zinc ion per monomer.</text>
</comment>
<dbReference type="SUPFAM" id="SSF57783">
    <property type="entry name" value="Zinc beta-ribbon"/>
    <property type="match status" value="1"/>
</dbReference>
<evidence type="ECO:0000256" key="10">
    <source>
        <dbReference type="ARBA" id="ARBA00023125"/>
    </source>
</evidence>
<dbReference type="EC" id="2.7.7.101" evidence="12"/>
<dbReference type="FunFam" id="3.90.580.10:FF:000001">
    <property type="entry name" value="DNA primase"/>
    <property type="match status" value="1"/>
</dbReference>
<dbReference type="GO" id="GO:0000428">
    <property type="term" value="C:DNA-directed RNA polymerase complex"/>
    <property type="evidence" value="ECO:0007669"/>
    <property type="project" value="UniProtKB-KW"/>
</dbReference>
<evidence type="ECO:0000256" key="2">
    <source>
        <dbReference type="ARBA" id="ARBA00022515"/>
    </source>
</evidence>
<keyword evidence="6 12" id="KW-0479">Metal-binding</keyword>
<keyword evidence="9" id="KW-0460">Magnesium</keyword>
<dbReference type="Pfam" id="PF10410">
    <property type="entry name" value="DnaB_bind"/>
    <property type="match status" value="1"/>
</dbReference>
<evidence type="ECO:0000313" key="15">
    <source>
        <dbReference type="EMBL" id="QGG81118.1"/>
    </source>
</evidence>
<protein>
    <recommendedName>
        <fullName evidence="12">DNA primase</fullName>
        <ecNumber evidence="12">2.7.7.101</ecNumber>
    </recommendedName>
</protein>
<dbReference type="InterPro" id="IPR006295">
    <property type="entry name" value="DNA_primase_DnaG"/>
</dbReference>
<dbReference type="InterPro" id="IPR034151">
    <property type="entry name" value="TOPRIM_DnaG_bac"/>
</dbReference>
<dbReference type="CDD" id="cd03364">
    <property type="entry name" value="TOPRIM_DnaG_primases"/>
    <property type="match status" value="1"/>
</dbReference>
<evidence type="ECO:0000256" key="13">
    <source>
        <dbReference type="SAM" id="MobiDB-lite"/>
    </source>
</evidence>
<accession>A0A5Q2Q9Y1</accession>
<evidence type="ECO:0000256" key="8">
    <source>
        <dbReference type="ARBA" id="ARBA00022833"/>
    </source>
</evidence>
<evidence type="ECO:0000259" key="14">
    <source>
        <dbReference type="PROSITE" id="PS50880"/>
    </source>
</evidence>
<evidence type="ECO:0000256" key="11">
    <source>
        <dbReference type="ARBA" id="ARBA00023163"/>
    </source>
</evidence>
<dbReference type="PANTHER" id="PTHR30313:SF2">
    <property type="entry name" value="DNA PRIMASE"/>
    <property type="match status" value="1"/>
</dbReference>
<evidence type="ECO:0000256" key="9">
    <source>
        <dbReference type="ARBA" id="ARBA00022842"/>
    </source>
</evidence>
<feature type="region of interest" description="Disordered" evidence="13">
    <location>
        <begin position="432"/>
        <end position="459"/>
    </location>
</feature>
<dbReference type="SUPFAM" id="SSF56731">
    <property type="entry name" value="DNA primase core"/>
    <property type="match status" value="1"/>
</dbReference>
<keyword evidence="4 12" id="KW-0548">Nucleotidyltransferase</keyword>
<feature type="zinc finger region" description="CHC2-type" evidence="12">
    <location>
        <begin position="40"/>
        <end position="64"/>
    </location>
</feature>
<evidence type="ECO:0000256" key="1">
    <source>
        <dbReference type="ARBA" id="ARBA00022478"/>
    </source>
</evidence>
<dbReference type="InterPro" id="IPR019475">
    <property type="entry name" value="DNA_primase_DnaB-bd"/>
</dbReference>
<dbReference type="Gene3D" id="3.40.1360.10">
    <property type="match status" value="1"/>
</dbReference>
<dbReference type="PROSITE" id="PS50880">
    <property type="entry name" value="TOPRIM"/>
    <property type="match status" value="1"/>
</dbReference>
<keyword evidence="2 12" id="KW-0639">Primosome</keyword>
<dbReference type="HAMAP" id="MF_00974">
    <property type="entry name" value="DNA_primase_DnaG"/>
    <property type="match status" value="1"/>
</dbReference>
<dbReference type="InterPro" id="IPR036977">
    <property type="entry name" value="DNA_primase_Znf_CHC2"/>
</dbReference>
<dbReference type="PANTHER" id="PTHR30313">
    <property type="entry name" value="DNA PRIMASE"/>
    <property type="match status" value="1"/>
</dbReference>
<dbReference type="NCBIfam" id="TIGR01391">
    <property type="entry name" value="dnaG"/>
    <property type="match status" value="1"/>
</dbReference>
<feature type="compositionally biased region" description="Pro residues" evidence="13">
    <location>
        <begin position="437"/>
        <end position="455"/>
    </location>
</feature>
<dbReference type="GO" id="GO:0003899">
    <property type="term" value="F:DNA-directed RNA polymerase activity"/>
    <property type="evidence" value="ECO:0007669"/>
    <property type="project" value="UniProtKB-UniRule"/>
</dbReference>
<dbReference type="InterPro" id="IPR002694">
    <property type="entry name" value="Znf_CHC2"/>
</dbReference>
<name>A0A5Q2Q9Y1_9GAMM</name>
<dbReference type="Proteomes" id="UP000388235">
    <property type="component" value="Chromosome"/>
</dbReference>
<dbReference type="InterPro" id="IPR037068">
    <property type="entry name" value="DNA_primase_core_N_sf"/>
</dbReference>
<dbReference type="EMBL" id="CP045871">
    <property type="protein sequence ID" value="QGG81118.1"/>
    <property type="molecule type" value="Genomic_DNA"/>
</dbReference>
<comment type="similarity">
    <text evidence="12">Belongs to the DnaG primase family.</text>
</comment>
<dbReference type="AlphaFoldDB" id="A0A5Q2Q9Y1"/>
<dbReference type="InterPro" id="IPR050219">
    <property type="entry name" value="DnaG_primase"/>
</dbReference>